<dbReference type="Gene3D" id="2.160.20.10">
    <property type="entry name" value="Single-stranded right-handed beta-helix, Pectin lyase-like"/>
    <property type="match status" value="1"/>
</dbReference>
<dbReference type="InterPro" id="IPR012334">
    <property type="entry name" value="Pectin_lyas_fold"/>
</dbReference>
<evidence type="ECO:0000256" key="3">
    <source>
        <dbReference type="ARBA" id="ARBA00023295"/>
    </source>
</evidence>
<feature type="chain" id="PRO_5045401573" evidence="5">
    <location>
        <begin position="26"/>
        <end position="483"/>
    </location>
</feature>
<proteinExistence type="inferred from homology"/>
<comment type="caution">
    <text evidence="6">The sequence shown here is derived from an EMBL/GenBank/DDBJ whole genome shotgun (WGS) entry which is preliminary data.</text>
</comment>
<keyword evidence="5" id="KW-0732">Signal</keyword>
<evidence type="ECO:0000256" key="2">
    <source>
        <dbReference type="ARBA" id="ARBA00022801"/>
    </source>
</evidence>
<sequence>MTPTRRHLLAAGAALPLAAPISARAEPSAADRIARRIRMPRIPRHRESVAAHGGKGDGRTDCTAAIAAAIAACVAAGGGQVVLPPGTCMTGPIRLRSRVALHVPAGTVLRFIPESERYLPPVLTRWEGVELMGYHPLIYALDEEDVAVTGGGTIDGGADDRHWWPWKGPWNGRYDDTPERERQATDRTRLFAMAEAGVAVGERVFGRGSRLRPPLFQPYRCRRVAMEGVTVNGSPFWLLHPVACRDVTFRGVTCASHGPNNDGCDPESCTDVLIEDCIFDTGDDCIALKAGRNADGRRLAMPCENVVIRRCTMREGHAGVAIGSELTGGIRHVHVEDCMMNSPSLARMLIVKTNGYRGGIVEDIRLRRITVGHVETALIQLWMIYEEGDGGTHVPVIRDIGIADCTVGDVGRVLAIVGRPDSPVTNVRIDRLRLKKSARPSFADGIRNLSITDTSVDGRPFGISDVGSMRSIDVRCDKWAFCR</sequence>
<dbReference type="Pfam" id="PF00295">
    <property type="entry name" value="Glyco_hydro_28"/>
    <property type="match status" value="1"/>
</dbReference>
<keyword evidence="7" id="KW-1185">Reference proteome</keyword>
<dbReference type="PANTHER" id="PTHR31339">
    <property type="entry name" value="PECTIN LYASE-RELATED"/>
    <property type="match status" value="1"/>
</dbReference>
<feature type="signal peptide" evidence="5">
    <location>
        <begin position="1"/>
        <end position="25"/>
    </location>
</feature>
<dbReference type="InterPro" id="IPR006311">
    <property type="entry name" value="TAT_signal"/>
</dbReference>
<evidence type="ECO:0000313" key="6">
    <source>
        <dbReference type="EMBL" id="MBJ6121976.1"/>
    </source>
</evidence>
<keyword evidence="2 4" id="KW-0378">Hydrolase</keyword>
<dbReference type="GO" id="GO:0016787">
    <property type="term" value="F:hydrolase activity"/>
    <property type="evidence" value="ECO:0007669"/>
    <property type="project" value="UniProtKB-KW"/>
</dbReference>
<dbReference type="EMBL" id="JAELXS010000004">
    <property type="protein sequence ID" value="MBJ6121976.1"/>
    <property type="molecule type" value="Genomic_DNA"/>
</dbReference>
<keyword evidence="3 4" id="KW-0326">Glycosidase</keyword>
<evidence type="ECO:0000313" key="7">
    <source>
        <dbReference type="Proteomes" id="UP000640426"/>
    </source>
</evidence>
<dbReference type="InterPro" id="IPR006626">
    <property type="entry name" value="PbH1"/>
</dbReference>
<name>A0ABS0XPK9_9SPHN</name>
<dbReference type="Proteomes" id="UP000640426">
    <property type="component" value="Unassembled WGS sequence"/>
</dbReference>
<gene>
    <name evidence="6" type="ORF">JAO74_09250</name>
</gene>
<dbReference type="SMART" id="SM00710">
    <property type="entry name" value="PbH1"/>
    <property type="match status" value="2"/>
</dbReference>
<dbReference type="SUPFAM" id="SSF51126">
    <property type="entry name" value="Pectin lyase-like"/>
    <property type="match status" value="1"/>
</dbReference>
<dbReference type="InterPro" id="IPR011050">
    <property type="entry name" value="Pectin_lyase_fold/virulence"/>
</dbReference>
<dbReference type="InterPro" id="IPR000743">
    <property type="entry name" value="Glyco_hydro_28"/>
</dbReference>
<dbReference type="RefSeq" id="WP_199037244.1">
    <property type="nucleotide sequence ID" value="NZ_JAELXS010000004.1"/>
</dbReference>
<dbReference type="PANTHER" id="PTHR31339:SF9">
    <property type="entry name" value="PLASMIN AND FIBRONECTIN-BINDING PROTEIN A"/>
    <property type="match status" value="1"/>
</dbReference>
<comment type="similarity">
    <text evidence="1 4">Belongs to the glycosyl hydrolase 28 family.</text>
</comment>
<evidence type="ECO:0000256" key="5">
    <source>
        <dbReference type="SAM" id="SignalP"/>
    </source>
</evidence>
<organism evidence="6 7">
    <name type="scientific">Sphingomonas mollis</name>
    <dbReference type="NCBI Taxonomy" id="2795726"/>
    <lineage>
        <taxon>Bacteria</taxon>
        <taxon>Pseudomonadati</taxon>
        <taxon>Pseudomonadota</taxon>
        <taxon>Alphaproteobacteria</taxon>
        <taxon>Sphingomonadales</taxon>
        <taxon>Sphingomonadaceae</taxon>
        <taxon>Sphingomonas</taxon>
    </lineage>
</organism>
<evidence type="ECO:0000256" key="4">
    <source>
        <dbReference type="RuleBase" id="RU361169"/>
    </source>
</evidence>
<evidence type="ECO:0000256" key="1">
    <source>
        <dbReference type="ARBA" id="ARBA00008834"/>
    </source>
</evidence>
<dbReference type="InterPro" id="IPR051801">
    <property type="entry name" value="GH28_Enzymes"/>
</dbReference>
<dbReference type="PROSITE" id="PS51318">
    <property type="entry name" value="TAT"/>
    <property type="match status" value="1"/>
</dbReference>
<accession>A0ABS0XPK9</accession>
<protein>
    <submittedName>
        <fullName evidence="6">Glycoside hydrolase family 28 protein</fullName>
    </submittedName>
</protein>
<reference evidence="7" key="1">
    <citation type="submission" date="2020-12" db="EMBL/GenBank/DDBJ databases">
        <title>Hymenobacter sp.</title>
        <authorList>
            <person name="Kim M.K."/>
        </authorList>
    </citation>
    <scope>NUCLEOTIDE SEQUENCE [LARGE SCALE GENOMIC DNA]</scope>
    <source>
        <strain evidence="7">BT553</strain>
    </source>
</reference>